<evidence type="ECO:0000256" key="2">
    <source>
        <dbReference type="ARBA" id="ARBA00022729"/>
    </source>
</evidence>
<evidence type="ECO:0000256" key="6">
    <source>
        <dbReference type="ARBA" id="ARBA00023316"/>
    </source>
</evidence>
<dbReference type="Proteomes" id="UP000547510">
    <property type="component" value="Unassembled WGS sequence"/>
</dbReference>
<dbReference type="PRINTS" id="PR00725">
    <property type="entry name" value="DADACBPTASE1"/>
</dbReference>
<accession>A0A841CQ22</accession>
<reference evidence="13 14" key="1">
    <citation type="submission" date="2020-08" db="EMBL/GenBank/DDBJ databases">
        <title>Genomic Encyclopedia of Type Strains, Phase III (KMG-III): the genomes of soil and plant-associated and newly described type strains.</title>
        <authorList>
            <person name="Whitman W."/>
        </authorList>
    </citation>
    <scope>NUCLEOTIDE SEQUENCE [LARGE SCALE GENOMIC DNA]</scope>
    <source>
        <strain evidence="13 14">CECT 8640</strain>
    </source>
</reference>
<dbReference type="GO" id="GO:0009252">
    <property type="term" value="P:peptidoglycan biosynthetic process"/>
    <property type="evidence" value="ECO:0007669"/>
    <property type="project" value="UniProtKB-KW"/>
</dbReference>
<keyword evidence="14" id="KW-1185">Reference proteome</keyword>
<evidence type="ECO:0000256" key="8">
    <source>
        <dbReference type="PIRSR" id="PIRSR618044-2"/>
    </source>
</evidence>
<feature type="active site" description="Acyl-ester intermediate" evidence="7">
    <location>
        <position position="58"/>
    </location>
</feature>
<evidence type="ECO:0000256" key="3">
    <source>
        <dbReference type="ARBA" id="ARBA00022801"/>
    </source>
</evidence>
<dbReference type="Pfam" id="PF00768">
    <property type="entry name" value="Peptidase_S11"/>
    <property type="match status" value="1"/>
</dbReference>
<evidence type="ECO:0000313" key="13">
    <source>
        <dbReference type="EMBL" id="MBB5958167.1"/>
    </source>
</evidence>
<dbReference type="GO" id="GO:0009002">
    <property type="term" value="F:serine-type D-Ala-D-Ala carboxypeptidase activity"/>
    <property type="evidence" value="ECO:0007669"/>
    <property type="project" value="UniProtKB-EC"/>
</dbReference>
<feature type="domain" description="Peptidase S11 D-alanyl-D-alanine carboxypeptidase A N-terminal" evidence="12">
    <location>
        <begin position="26"/>
        <end position="246"/>
    </location>
</feature>
<sequence length="362" mass="37294">MPEKPVGGDRLGECGPVLPADAPRLPDDITAAGWLLADLDSGAVLAGHDPHGRQRPASVIKLLLAMAVVKEWPPNATVVATAEDIAQECTCVGLREGGEYTVEQLLEVLMMVSGNDVAHALARKLGGVPAALAKMNALAADSGALDTRAASPSGLDAPGMSTSPYDMALILRAALKHPRIARAVATRTVDFPAADGNGTVALANDNRLLTDYEGTLGGKTGFTDDAQHTFVGAAQRGGRRLAVVLLRGSQQPIRLSAQAALLLDYGFALPSGQPVGHLVDGAPRAKAVSSDPTPTGTSVGQPLGAAPPDAAGSQDLRDPDATAFGTVGGPITAVTFTGLALTLAVYWRKRRARTARPEHERG</sequence>
<dbReference type="Gene3D" id="3.40.710.10">
    <property type="entry name" value="DD-peptidase/beta-lactamase superfamily"/>
    <property type="match status" value="1"/>
</dbReference>
<dbReference type="GO" id="GO:0006508">
    <property type="term" value="P:proteolysis"/>
    <property type="evidence" value="ECO:0007669"/>
    <property type="project" value="InterPro"/>
</dbReference>
<keyword evidence="11" id="KW-1133">Transmembrane helix</keyword>
<name>A0A841CQ22_9PSEU</name>
<feature type="region of interest" description="Disordered" evidence="10">
    <location>
        <begin position="284"/>
        <end position="323"/>
    </location>
</feature>
<keyword evidence="5" id="KW-0573">Peptidoglycan synthesis</keyword>
<dbReference type="SUPFAM" id="SSF56601">
    <property type="entry name" value="beta-lactamase/transpeptidase-like"/>
    <property type="match status" value="1"/>
</dbReference>
<dbReference type="GO" id="GO:0008360">
    <property type="term" value="P:regulation of cell shape"/>
    <property type="evidence" value="ECO:0007669"/>
    <property type="project" value="UniProtKB-KW"/>
</dbReference>
<evidence type="ECO:0000256" key="1">
    <source>
        <dbReference type="ARBA" id="ARBA00007164"/>
    </source>
</evidence>
<feature type="active site" evidence="7">
    <location>
        <position position="113"/>
    </location>
</feature>
<comment type="caution">
    <text evidence="13">The sequence shown here is derived from an EMBL/GenBank/DDBJ whole genome shotgun (WGS) entry which is preliminary data.</text>
</comment>
<dbReference type="PANTHER" id="PTHR21581:SF33">
    <property type="entry name" value="D-ALANYL-D-ALANINE CARBOXYPEPTIDASE DACB"/>
    <property type="match status" value="1"/>
</dbReference>
<dbReference type="EMBL" id="JACHJN010000007">
    <property type="protein sequence ID" value="MBB5958167.1"/>
    <property type="molecule type" value="Genomic_DNA"/>
</dbReference>
<dbReference type="AlphaFoldDB" id="A0A841CQ22"/>
<evidence type="ECO:0000256" key="9">
    <source>
        <dbReference type="RuleBase" id="RU004016"/>
    </source>
</evidence>
<keyword evidence="6" id="KW-0961">Cell wall biogenesis/degradation</keyword>
<gene>
    <name evidence="13" type="ORF">FHS29_004775</name>
</gene>
<feature type="transmembrane region" description="Helical" evidence="11">
    <location>
        <begin position="323"/>
        <end position="347"/>
    </location>
</feature>
<evidence type="ECO:0000313" key="14">
    <source>
        <dbReference type="Proteomes" id="UP000547510"/>
    </source>
</evidence>
<organism evidence="13 14">
    <name type="scientific">Saccharothrix tamanrassetensis</name>
    <dbReference type="NCBI Taxonomy" id="1051531"/>
    <lineage>
        <taxon>Bacteria</taxon>
        <taxon>Bacillati</taxon>
        <taxon>Actinomycetota</taxon>
        <taxon>Actinomycetes</taxon>
        <taxon>Pseudonocardiales</taxon>
        <taxon>Pseudonocardiaceae</taxon>
        <taxon>Saccharothrix</taxon>
    </lineage>
</organism>
<feature type="binding site" evidence="8">
    <location>
        <position position="219"/>
    </location>
    <ligand>
        <name>substrate</name>
    </ligand>
</feature>
<feature type="active site" description="Proton acceptor" evidence="7">
    <location>
        <position position="61"/>
    </location>
</feature>
<evidence type="ECO:0000256" key="11">
    <source>
        <dbReference type="SAM" id="Phobius"/>
    </source>
</evidence>
<keyword evidence="11" id="KW-0472">Membrane</keyword>
<keyword evidence="4" id="KW-0133">Cell shape</keyword>
<protein>
    <submittedName>
        <fullName evidence="13">D-alanyl-D-alanine carboxypeptidase (Penicillin-binding protein 5/6)</fullName>
        <ecNumber evidence="13">3.4.16.4</ecNumber>
    </submittedName>
</protein>
<keyword evidence="13" id="KW-0645">Protease</keyword>
<comment type="similarity">
    <text evidence="1 9">Belongs to the peptidase S11 family.</text>
</comment>
<evidence type="ECO:0000256" key="7">
    <source>
        <dbReference type="PIRSR" id="PIRSR618044-1"/>
    </source>
</evidence>
<keyword evidence="11" id="KW-0812">Transmembrane</keyword>
<dbReference type="EC" id="3.4.16.4" evidence="13"/>
<dbReference type="InterPro" id="IPR012338">
    <property type="entry name" value="Beta-lactam/transpept-like"/>
</dbReference>
<keyword evidence="13" id="KW-0121">Carboxypeptidase</keyword>
<dbReference type="InterPro" id="IPR018044">
    <property type="entry name" value="Peptidase_S11"/>
</dbReference>
<evidence type="ECO:0000256" key="4">
    <source>
        <dbReference type="ARBA" id="ARBA00022960"/>
    </source>
</evidence>
<evidence type="ECO:0000256" key="10">
    <source>
        <dbReference type="SAM" id="MobiDB-lite"/>
    </source>
</evidence>
<evidence type="ECO:0000259" key="12">
    <source>
        <dbReference type="Pfam" id="PF00768"/>
    </source>
</evidence>
<keyword evidence="3 13" id="KW-0378">Hydrolase</keyword>
<dbReference type="PANTHER" id="PTHR21581">
    <property type="entry name" value="D-ALANYL-D-ALANINE CARBOXYPEPTIDASE"/>
    <property type="match status" value="1"/>
</dbReference>
<dbReference type="InterPro" id="IPR001967">
    <property type="entry name" value="Peptidase_S11_N"/>
</dbReference>
<keyword evidence="2" id="KW-0732">Signal</keyword>
<proteinExistence type="inferred from homology"/>
<evidence type="ECO:0000256" key="5">
    <source>
        <dbReference type="ARBA" id="ARBA00022984"/>
    </source>
</evidence>
<dbReference type="GO" id="GO:0071555">
    <property type="term" value="P:cell wall organization"/>
    <property type="evidence" value="ECO:0007669"/>
    <property type="project" value="UniProtKB-KW"/>
</dbReference>
<feature type="compositionally biased region" description="Polar residues" evidence="10">
    <location>
        <begin position="290"/>
        <end position="300"/>
    </location>
</feature>